<dbReference type="Pfam" id="PF01170">
    <property type="entry name" value="UPF0020"/>
    <property type="match status" value="1"/>
</dbReference>
<evidence type="ECO:0000259" key="3">
    <source>
        <dbReference type="Pfam" id="PF01170"/>
    </source>
</evidence>
<organism evidence="6 7">
    <name type="scientific">Hominimerdicola aceti</name>
    <dbReference type="NCBI Taxonomy" id="2981726"/>
    <lineage>
        <taxon>Bacteria</taxon>
        <taxon>Bacillati</taxon>
        <taxon>Bacillota</taxon>
        <taxon>Clostridia</taxon>
        <taxon>Eubacteriales</taxon>
        <taxon>Oscillospiraceae</taxon>
        <taxon>Hominimerdicola</taxon>
    </lineage>
</organism>
<dbReference type="Gene3D" id="3.30.2130.30">
    <property type="match status" value="1"/>
</dbReference>
<dbReference type="RefSeq" id="WP_118053882.1">
    <property type="nucleotide sequence ID" value="NZ_JAOQJZ010000011.1"/>
</dbReference>
<keyword evidence="7" id="KW-1185">Reference proteome</keyword>
<dbReference type="InterPro" id="IPR054170">
    <property type="entry name" value="RlmL_1st"/>
</dbReference>
<dbReference type="Proteomes" id="UP001208131">
    <property type="component" value="Unassembled WGS sequence"/>
</dbReference>
<dbReference type="InterPro" id="IPR053943">
    <property type="entry name" value="RlmKL-like_Mtase_CS"/>
</dbReference>
<dbReference type="Gene3D" id="3.40.50.150">
    <property type="entry name" value="Vaccinia Virus protein VP39"/>
    <property type="match status" value="1"/>
</dbReference>
<dbReference type="SUPFAM" id="SSF53335">
    <property type="entry name" value="S-adenosyl-L-methionine-dependent methyltransferases"/>
    <property type="match status" value="1"/>
</dbReference>
<feature type="domain" description="Ribosomal RNA large subunit methyltransferase K/L-like methyltransferase" evidence="3">
    <location>
        <begin position="164"/>
        <end position="367"/>
    </location>
</feature>
<dbReference type="InterPro" id="IPR004114">
    <property type="entry name" value="THUMP_dom"/>
</dbReference>
<dbReference type="Pfam" id="PF22020">
    <property type="entry name" value="RlmL_1st"/>
    <property type="match status" value="1"/>
</dbReference>
<dbReference type="PANTHER" id="PTHR47313:SF1">
    <property type="entry name" value="RIBOSOMAL RNA LARGE SUBUNIT METHYLTRANSFERASE K_L"/>
    <property type="match status" value="1"/>
</dbReference>
<dbReference type="PROSITE" id="PS01261">
    <property type="entry name" value="UPF0020"/>
    <property type="match status" value="1"/>
</dbReference>
<dbReference type="PANTHER" id="PTHR47313">
    <property type="entry name" value="RIBOSOMAL RNA LARGE SUBUNIT METHYLTRANSFERASE K/L"/>
    <property type="match status" value="1"/>
</dbReference>
<proteinExistence type="predicted"/>
<evidence type="ECO:0000313" key="6">
    <source>
        <dbReference type="EMBL" id="MCU6706358.1"/>
    </source>
</evidence>
<evidence type="ECO:0000256" key="1">
    <source>
        <dbReference type="ARBA" id="ARBA00022603"/>
    </source>
</evidence>
<comment type="caution">
    <text evidence="6">The sequence shown here is derived from an EMBL/GenBank/DDBJ whole genome shotgun (WGS) entry which is preliminary data.</text>
</comment>
<evidence type="ECO:0000259" key="5">
    <source>
        <dbReference type="Pfam" id="PF22020"/>
    </source>
</evidence>
<feature type="domain" description="THUMP" evidence="4">
    <location>
        <begin position="71"/>
        <end position="155"/>
    </location>
</feature>
<keyword evidence="2" id="KW-0808">Transferase</keyword>
<evidence type="ECO:0000259" key="4">
    <source>
        <dbReference type="Pfam" id="PF02926"/>
    </source>
</evidence>
<dbReference type="GO" id="GO:0008990">
    <property type="term" value="F:rRNA (guanine-N2-)-methyltransferase activity"/>
    <property type="evidence" value="ECO:0007669"/>
    <property type="project" value="TreeGrafter"/>
</dbReference>
<dbReference type="AlphaFoldDB" id="A0AAE3IHE1"/>
<keyword evidence="1 6" id="KW-0489">Methyltransferase</keyword>
<dbReference type="InterPro" id="IPR000241">
    <property type="entry name" value="RlmKL-like_Mtase"/>
</dbReference>
<reference evidence="6 7" key="1">
    <citation type="journal article" date="2021" name="ISME Commun">
        <title>Automated analysis of genomic sequences facilitates high-throughput and comprehensive description of bacteria.</title>
        <authorList>
            <person name="Hitch T.C.A."/>
        </authorList>
    </citation>
    <scope>NUCLEOTIDE SEQUENCE [LARGE SCALE GENOMIC DNA]</scope>
    <source>
        <strain evidence="6 7">Sanger_31</strain>
    </source>
</reference>
<sequence length="372" mass="41760">MENKLRMCVPCHFGLESVLAYEIKKIGGENLTTTDGKISFEGGFDVLAKANLWIATGERVLIELGSFRTESFEQLFDGVMNLPLENFIGREDAFPVKGHALNSKLHSIPDCQKIIKKACVKRLEKAYGISYFEETAAKHQIQFAIHKDIATIYLDTSGVGLHKRGYRRNSNDAPIKETLAAGIVDLARVRADSVVVDPMCGSGTFLIESAYKALKVAPGLRRNFAAEQWSQIPETAWRNARAEAMDAIDRQGAFKAFGFDVDDIAVELTRNNAKKAGVGSKLTVKQQDISKYSQIEGSITIVNPPYGERMLEIKEAEELYKKMGQRLCPSKENPCYIISPHEEFEVFFGKKADKKRKLYNGMIKCNLYMYFK</sequence>
<feature type="domain" description="RlmL ferredoxin-like" evidence="5">
    <location>
        <begin position="7"/>
        <end position="61"/>
    </location>
</feature>
<dbReference type="InterPro" id="IPR029063">
    <property type="entry name" value="SAM-dependent_MTases_sf"/>
</dbReference>
<dbReference type="GO" id="GO:0070043">
    <property type="term" value="F:rRNA (guanine-N7-)-methyltransferase activity"/>
    <property type="evidence" value="ECO:0007669"/>
    <property type="project" value="TreeGrafter"/>
</dbReference>
<dbReference type="GO" id="GO:0003723">
    <property type="term" value="F:RNA binding"/>
    <property type="evidence" value="ECO:0007669"/>
    <property type="project" value="InterPro"/>
</dbReference>
<accession>A0AAE3IHE1</accession>
<dbReference type="Pfam" id="PF02926">
    <property type="entry name" value="THUMP"/>
    <property type="match status" value="1"/>
</dbReference>
<evidence type="ECO:0000313" key="7">
    <source>
        <dbReference type="Proteomes" id="UP001208131"/>
    </source>
</evidence>
<dbReference type="CDD" id="cd11715">
    <property type="entry name" value="THUMP_AdoMetMT"/>
    <property type="match status" value="1"/>
</dbReference>
<evidence type="ECO:0000256" key="2">
    <source>
        <dbReference type="ARBA" id="ARBA00022679"/>
    </source>
</evidence>
<dbReference type="EMBL" id="JAOQJZ010000011">
    <property type="protein sequence ID" value="MCU6706358.1"/>
    <property type="molecule type" value="Genomic_DNA"/>
</dbReference>
<name>A0AAE3IHE1_9FIRM</name>
<gene>
    <name evidence="6" type="ORF">OCV57_10555</name>
</gene>
<protein>
    <submittedName>
        <fullName evidence="6">Class I SAM-dependent RNA methyltransferase</fullName>
    </submittedName>
</protein>